<dbReference type="EMBL" id="CM042056">
    <property type="protein sequence ID" value="KAI3697391.1"/>
    <property type="molecule type" value="Genomic_DNA"/>
</dbReference>
<protein>
    <submittedName>
        <fullName evidence="1">Uncharacterized protein</fullName>
    </submittedName>
</protein>
<proteinExistence type="predicted"/>
<reference evidence="2" key="1">
    <citation type="journal article" date="2022" name="Mol. Ecol. Resour.">
        <title>The genomes of chicory, endive, great burdock and yacon provide insights into Asteraceae palaeo-polyploidization history and plant inulin production.</title>
        <authorList>
            <person name="Fan W."/>
            <person name="Wang S."/>
            <person name="Wang H."/>
            <person name="Wang A."/>
            <person name="Jiang F."/>
            <person name="Liu H."/>
            <person name="Zhao H."/>
            <person name="Xu D."/>
            <person name="Zhang Y."/>
        </authorList>
    </citation>
    <scope>NUCLEOTIDE SEQUENCE [LARGE SCALE GENOMIC DNA]</scope>
    <source>
        <strain evidence="2">cv. Niubang</strain>
    </source>
</reference>
<sequence>MEFNILRVRFRGVHSIEWCWKEWSAMGIGRGVEDGYWLETEMVAGDGKGYGQNGVGRNGRRWVLEGVSKEMEESCLVFVMMEVNRDGGEGVKTERKVESIGAGVVNWVGKYVLKNIPQGAATTCYVALHPQVKGVSGEYFADSNKGKPSSVSNDSELGKKRWDFSLGMVAP</sequence>
<keyword evidence="2" id="KW-1185">Reference proteome</keyword>
<reference evidence="1 2" key="2">
    <citation type="journal article" date="2022" name="Mol. Ecol. Resour.">
        <title>The genomes of chicory, endive, great burdock and yacon provide insights into Asteraceae paleo-polyploidization history and plant inulin production.</title>
        <authorList>
            <person name="Fan W."/>
            <person name="Wang S."/>
            <person name="Wang H."/>
            <person name="Wang A."/>
            <person name="Jiang F."/>
            <person name="Liu H."/>
            <person name="Zhao H."/>
            <person name="Xu D."/>
            <person name="Zhang Y."/>
        </authorList>
    </citation>
    <scope>NUCLEOTIDE SEQUENCE [LARGE SCALE GENOMIC DNA]</scope>
    <source>
        <strain evidence="2">cv. Niubang</strain>
    </source>
</reference>
<dbReference type="Proteomes" id="UP001055879">
    <property type="component" value="Linkage Group LG10"/>
</dbReference>
<comment type="caution">
    <text evidence="1">The sequence shown here is derived from an EMBL/GenBank/DDBJ whole genome shotgun (WGS) entry which is preliminary data.</text>
</comment>
<evidence type="ECO:0000313" key="2">
    <source>
        <dbReference type="Proteomes" id="UP001055879"/>
    </source>
</evidence>
<accession>A0ACB8ZJ67</accession>
<organism evidence="1 2">
    <name type="scientific">Arctium lappa</name>
    <name type="common">Greater burdock</name>
    <name type="synonym">Lappa major</name>
    <dbReference type="NCBI Taxonomy" id="4217"/>
    <lineage>
        <taxon>Eukaryota</taxon>
        <taxon>Viridiplantae</taxon>
        <taxon>Streptophyta</taxon>
        <taxon>Embryophyta</taxon>
        <taxon>Tracheophyta</taxon>
        <taxon>Spermatophyta</taxon>
        <taxon>Magnoliopsida</taxon>
        <taxon>eudicotyledons</taxon>
        <taxon>Gunneridae</taxon>
        <taxon>Pentapetalae</taxon>
        <taxon>asterids</taxon>
        <taxon>campanulids</taxon>
        <taxon>Asterales</taxon>
        <taxon>Asteraceae</taxon>
        <taxon>Carduoideae</taxon>
        <taxon>Cardueae</taxon>
        <taxon>Arctiinae</taxon>
        <taxon>Arctium</taxon>
    </lineage>
</organism>
<gene>
    <name evidence="1" type="ORF">L6452_30376</name>
</gene>
<name>A0ACB8ZJ67_ARCLA</name>
<evidence type="ECO:0000313" key="1">
    <source>
        <dbReference type="EMBL" id="KAI3697391.1"/>
    </source>
</evidence>